<sequence>MTGVCAAMTDIRLFLLGRRAGAAALALAIAAVACYLGWDVAFDTYLLGGHASLPLGTGTVVPPLTAIGVVALCSPANPDADDMAVRRPRAFDAVFVALMGGCAASTAALTHLALALAPGHVVPRFDLYCVRPGCLAESLDGRTIMGEWGIGLLYAAIAIASTTIFGGLSGTVIACVMYAAAVLAGSWPQIAAISPLTVIVAPERAPLWTAVAATAFAGAVTIRWRRRDLRPAFVRMAARTGAPDGFF</sequence>
<feature type="transmembrane region" description="Helical" evidence="1">
    <location>
        <begin position="148"/>
        <end position="168"/>
    </location>
</feature>
<organism evidence="2 3">
    <name type="scientific">Bifidobacterium phasiani</name>
    <dbReference type="NCBI Taxonomy" id="2834431"/>
    <lineage>
        <taxon>Bacteria</taxon>
        <taxon>Bacillati</taxon>
        <taxon>Actinomycetota</taxon>
        <taxon>Actinomycetes</taxon>
        <taxon>Bifidobacteriales</taxon>
        <taxon>Bifidobacteriaceae</taxon>
        <taxon>Bifidobacterium</taxon>
    </lineage>
</organism>
<proteinExistence type="predicted"/>
<feature type="transmembrane region" description="Helical" evidence="1">
    <location>
        <begin position="50"/>
        <end position="73"/>
    </location>
</feature>
<feature type="transmembrane region" description="Helical" evidence="1">
    <location>
        <begin position="20"/>
        <end position="38"/>
    </location>
</feature>
<keyword evidence="3" id="KW-1185">Reference proteome</keyword>
<reference evidence="2 3" key="1">
    <citation type="submission" date="2021-05" db="EMBL/GenBank/DDBJ databases">
        <title>Phylogenetic classification of ten novel species belonging to the genus Bifidobacterium comprising B. colchicus sp. nov., B. abeli sp. nov., B. bicoloris sp. nov., B. guerezis sp. nov., B. rosaliae sp. nov., B. santillanensis sp. nov., B. argentati sp. nov., B. amazzoni sp. nov., B. pluviali sp. nov., and B. pinnaculum sp. nov.</title>
        <authorList>
            <person name="Lugli G.A."/>
            <person name="Ruiz Garcia L."/>
            <person name="Margolles A."/>
            <person name="Ventura M."/>
        </authorList>
    </citation>
    <scope>NUCLEOTIDE SEQUENCE [LARGE SCALE GENOMIC DNA]</scope>
    <source>
        <strain evidence="2 3">6T3</strain>
    </source>
</reference>
<feature type="transmembrane region" description="Helical" evidence="1">
    <location>
        <begin position="94"/>
        <end position="117"/>
    </location>
</feature>
<gene>
    <name evidence="2" type="ORF">KIH73_04685</name>
</gene>
<name>A0ABS6WA97_9BIFI</name>
<evidence type="ECO:0000313" key="3">
    <source>
        <dbReference type="Proteomes" id="UP000812844"/>
    </source>
</evidence>
<keyword evidence="1" id="KW-0472">Membrane</keyword>
<feature type="transmembrane region" description="Helical" evidence="1">
    <location>
        <begin position="207"/>
        <end position="225"/>
    </location>
</feature>
<dbReference type="Proteomes" id="UP000812844">
    <property type="component" value="Unassembled WGS sequence"/>
</dbReference>
<dbReference type="EMBL" id="JAHBBD010000008">
    <property type="protein sequence ID" value="MBW3082681.1"/>
    <property type="molecule type" value="Genomic_DNA"/>
</dbReference>
<keyword evidence="1" id="KW-0812">Transmembrane</keyword>
<comment type="caution">
    <text evidence="2">The sequence shown here is derived from an EMBL/GenBank/DDBJ whole genome shotgun (WGS) entry which is preliminary data.</text>
</comment>
<evidence type="ECO:0008006" key="4">
    <source>
        <dbReference type="Google" id="ProtNLM"/>
    </source>
</evidence>
<feature type="transmembrane region" description="Helical" evidence="1">
    <location>
        <begin position="175"/>
        <end position="201"/>
    </location>
</feature>
<dbReference type="RefSeq" id="WP_219081086.1">
    <property type="nucleotide sequence ID" value="NZ_JAHBBD010000008.1"/>
</dbReference>
<accession>A0ABS6WA97</accession>
<keyword evidence="1" id="KW-1133">Transmembrane helix</keyword>
<evidence type="ECO:0000313" key="2">
    <source>
        <dbReference type="EMBL" id="MBW3082681.1"/>
    </source>
</evidence>
<protein>
    <recommendedName>
        <fullName evidence="4">Integral membrane protein</fullName>
    </recommendedName>
</protein>
<evidence type="ECO:0000256" key="1">
    <source>
        <dbReference type="SAM" id="Phobius"/>
    </source>
</evidence>